<keyword evidence="4 6" id="KW-0472">Membrane</keyword>
<organism evidence="8 9">
    <name type="scientific">Kocuria rosea subsp. polaris</name>
    <dbReference type="NCBI Taxonomy" id="136273"/>
    <lineage>
        <taxon>Bacteria</taxon>
        <taxon>Bacillati</taxon>
        <taxon>Actinomycetota</taxon>
        <taxon>Actinomycetes</taxon>
        <taxon>Micrococcales</taxon>
        <taxon>Micrococcaceae</taxon>
        <taxon>Kocuria</taxon>
    </lineage>
</organism>
<gene>
    <name evidence="8" type="ORF">GY22_01365</name>
</gene>
<dbReference type="EMBL" id="JSUH01000001">
    <property type="protein sequence ID" value="KHD99009.1"/>
    <property type="molecule type" value="Genomic_DNA"/>
</dbReference>
<keyword evidence="6" id="KW-1003">Cell membrane</keyword>
<feature type="domain" description="ABC transmembrane type-2" evidence="7">
    <location>
        <begin position="42"/>
        <end position="268"/>
    </location>
</feature>
<dbReference type="OrthoDB" id="9255971at2"/>
<evidence type="ECO:0000256" key="3">
    <source>
        <dbReference type="ARBA" id="ARBA00022989"/>
    </source>
</evidence>
<comment type="caution">
    <text evidence="8">The sequence shown here is derived from an EMBL/GenBank/DDBJ whole genome shotgun (WGS) entry which is preliminary data.</text>
</comment>
<protein>
    <recommendedName>
        <fullName evidence="6">Transport permease protein</fullName>
    </recommendedName>
</protein>
<comment type="subcellular location">
    <subcellularLocation>
        <location evidence="6">Cell membrane</location>
        <topology evidence="6">Multi-pass membrane protein</topology>
    </subcellularLocation>
    <subcellularLocation>
        <location evidence="1">Membrane</location>
        <topology evidence="1">Multi-pass membrane protein</topology>
    </subcellularLocation>
</comment>
<dbReference type="InterPro" id="IPR047817">
    <property type="entry name" value="ABC2_TM_bact-type"/>
</dbReference>
<dbReference type="InterPro" id="IPR051784">
    <property type="entry name" value="Nod_factor_ABC_transporter"/>
</dbReference>
<dbReference type="GO" id="GO:0046677">
    <property type="term" value="P:response to antibiotic"/>
    <property type="evidence" value="ECO:0007669"/>
    <property type="project" value="UniProtKB-KW"/>
</dbReference>
<feature type="transmembrane region" description="Helical" evidence="6">
    <location>
        <begin position="153"/>
        <end position="177"/>
    </location>
</feature>
<keyword evidence="6" id="KW-0813">Transport</keyword>
<feature type="transmembrane region" description="Helical" evidence="6">
    <location>
        <begin position="128"/>
        <end position="147"/>
    </location>
</feature>
<evidence type="ECO:0000256" key="4">
    <source>
        <dbReference type="ARBA" id="ARBA00023136"/>
    </source>
</evidence>
<dbReference type="AlphaFoldDB" id="A0A0A6VYY9"/>
<evidence type="ECO:0000256" key="6">
    <source>
        <dbReference type="RuleBase" id="RU361157"/>
    </source>
</evidence>
<keyword evidence="3 6" id="KW-1133">Transmembrane helix</keyword>
<evidence type="ECO:0000256" key="2">
    <source>
        <dbReference type="ARBA" id="ARBA00022692"/>
    </source>
</evidence>
<dbReference type="PANTHER" id="PTHR43229:SF3">
    <property type="entry name" value="ABC-TYPE MULTIDRUG TRANSPORT SYSTEM, PERMEASE COMPONENT"/>
    <property type="match status" value="1"/>
</dbReference>
<feature type="transmembrane region" description="Helical" evidence="6">
    <location>
        <begin position="184"/>
        <end position="205"/>
    </location>
</feature>
<keyword evidence="5" id="KW-0046">Antibiotic resistance</keyword>
<name>A0A0A6VYY9_KOCRO</name>
<dbReference type="PANTHER" id="PTHR43229">
    <property type="entry name" value="NODULATION PROTEIN J"/>
    <property type="match status" value="1"/>
</dbReference>
<feature type="transmembrane region" description="Helical" evidence="6">
    <location>
        <begin position="74"/>
        <end position="99"/>
    </location>
</feature>
<dbReference type="PROSITE" id="PS51012">
    <property type="entry name" value="ABC_TM2"/>
    <property type="match status" value="1"/>
</dbReference>
<evidence type="ECO:0000259" key="7">
    <source>
        <dbReference type="PROSITE" id="PS51012"/>
    </source>
</evidence>
<keyword evidence="9" id="KW-1185">Reference proteome</keyword>
<accession>A0A0A6VYY9</accession>
<dbReference type="InterPro" id="IPR000412">
    <property type="entry name" value="ABC_2_transport"/>
</dbReference>
<reference evidence="8 9" key="1">
    <citation type="journal article" date="2003" name="Int. J. Syst. Evol. Microbiol.">
        <title>Kocuria polaris sp. nov., an orange-pigmented psychrophilic bacterium isolated from an Antarctic cyanobacterial mat sample.</title>
        <authorList>
            <person name="Reddy G.S."/>
            <person name="Prakash J.S."/>
            <person name="Prabahar V."/>
            <person name="Matsumoto G.I."/>
            <person name="Stackebrandt E."/>
            <person name="Shivaji S."/>
        </authorList>
    </citation>
    <scope>NUCLEOTIDE SEQUENCE [LARGE SCALE GENOMIC DNA]</scope>
    <source>
        <strain evidence="8 9">CMS 76or</strain>
    </source>
</reference>
<evidence type="ECO:0000256" key="5">
    <source>
        <dbReference type="ARBA" id="ARBA00023251"/>
    </source>
</evidence>
<dbReference type="GO" id="GO:0043190">
    <property type="term" value="C:ATP-binding cassette (ABC) transporter complex"/>
    <property type="evidence" value="ECO:0007669"/>
    <property type="project" value="InterPro"/>
</dbReference>
<dbReference type="Proteomes" id="UP000030466">
    <property type="component" value="Unassembled WGS sequence"/>
</dbReference>
<dbReference type="Pfam" id="PF01061">
    <property type="entry name" value="ABC2_membrane"/>
    <property type="match status" value="1"/>
</dbReference>
<proteinExistence type="inferred from homology"/>
<dbReference type="PIRSF" id="PIRSF006648">
    <property type="entry name" value="DrrB"/>
    <property type="match status" value="1"/>
</dbReference>
<evidence type="ECO:0000313" key="8">
    <source>
        <dbReference type="EMBL" id="KHD99009.1"/>
    </source>
</evidence>
<evidence type="ECO:0000313" key="9">
    <source>
        <dbReference type="Proteomes" id="UP000030466"/>
    </source>
</evidence>
<evidence type="ECO:0000256" key="1">
    <source>
        <dbReference type="ARBA" id="ARBA00004141"/>
    </source>
</evidence>
<feature type="transmembrane region" description="Helical" evidence="6">
    <location>
        <begin position="42"/>
        <end position="62"/>
    </location>
</feature>
<comment type="similarity">
    <text evidence="6">Belongs to the ABC-2 integral membrane protein family.</text>
</comment>
<feature type="transmembrane region" description="Helical" evidence="6">
    <location>
        <begin position="242"/>
        <end position="262"/>
    </location>
</feature>
<keyword evidence="2 6" id="KW-0812">Transmembrane</keyword>
<dbReference type="GO" id="GO:0140359">
    <property type="term" value="F:ABC-type transporter activity"/>
    <property type="evidence" value="ECO:0007669"/>
    <property type="project" value="InterPro"/>
</dbReference>
<dbReference type="RefSeq" id="WP_017833560.1">
    <property type="nucleotide sequence ID" value="NZ_JSUH01000001.1"/>
</dbReference>
<dbReference type="InterPro" id="IPR013525">
    <property type="entry name" value="ABC2_TM"/>
</dbReference>
<sequence>MTAVPTTRESPGGTDRARPAGIVHDSVSVFVRELRPVVRDPFSLVFSLMQPLMFLAFFGPLLGGMTGRPLDQAFQWFVPGIVVMIALFGTAMTGSNLLFEIQSGAHERMLVAPVTRSALMVGRACKEMVPLVLQALVLSGVAAFFGFRPSLPGMVVGLAILAVFGVGLGALSYALAIVSRNRDWMFWTVQQGLLFPLMLLSGMLLPLEAGPGWMQVLSRFNPLTYMVDAERALFNGQFGDPAVAAGALAAVVLAALGLTVGIRAMRNSI</sequence>